<dbReference type="Proteomes" id="UP001432322">
    <property type="component" value="Unassembled WGS sequence"/>
</dbReference>
<proteinExistence type="predicted"/>
<dbReference type="AlphaFoldDB" id="A0AAV5WFG5"/>
<reference evidence="1" key="1">
    <citation type="submission" date="2023-10" db="EMBL/GenBank/DDBJ databases">
        <title>Genome assembly of Pristionchus species.</title>
        <authorList>
            <person name="Yoshida K."/>
            <person name="Sommer R.J."/>
        </authorList>
    </citation>
    <scope>NUCLEOTIDE SEQUENCE</scope>
    <source>
        <strain evidence="1">RS5133</strain>
    </source>
</reference>
<keyword evidence="2" id="KW-1185">Reference proteome</keyword>
<gene>
    <name evidence="1" type="ORF">PFISCL1PPCAC_21707</name>
</gene>
<protein>
    <submittedName>
        <fullName evidence="1">Uncharacterized protein</fullName>
    </submittedName>
</protein>
<accession>A0AAV5WFG5</accession>
<feature type="non-terminal residue" evidence="1">
    <location>
        <position position="1"/>
    </location>
</feature>
<comment type="caution">
    <text evidence="1">The sequence shown here is derived from an EMBL/GenBank/DDBJ whole genome shotgun (WGS) entry which is preliminary data.</text>
</comment>
<sequence>TPSSPTSTATFPSRKHSDVPGSVNFLARMAFKMFGVVSKRFDRAQSVPSTSMDPGKEAQRQNPTTIVYQQSSTRKLAFGGSTDVEADKKPMDDFYNNSTLTNVTKVFCAAVLLTAFCLVMSKSFNFDFQLFG</sequence>
<evidence type="ECO:0000313" key="2">
    <source>
        <dbReference type="Proteomes" id="UP001432322"/>
    </source>
</evidence>
<name>A0AAV5WFG5_9BILA</name>
<evidence type="ECO:0000313" key="1">
    <source>
        <dbReference type="EMBL" id="GMT30410.1"/>
    </source>
</evidence>
<dbReference type="EMBL" id="BTSY01000005">
    <property type="protein sequence ID" value="GMT30410.1"/>
    <property type="molecule type" value="Genomic_DNA"/>
</dbReference>
<organism evidence="1 2">
    <name type="scientific">Pristionchus fissidentatus</name>
    <dbReference type="NCBI Taxonomy" id="1538716"/>
    <lineage>
        <taxon>Eukaryota</taxon>
        <taxon>Metazoa</taxon>
        <taxon>Ecdysozoa</taxon>
        <taxon>Nematoda</taxon>
        <taxon>Chromadorea</taxon>
        <taxon>Rhabditida</taxon>
        <taxon>Rhabditina</taxon>
        <taxon>Diplogasteromorpha</taxon>
        <taxon>Diplogasteroidea</taxon>
        <taxon>Neodiplogasteridae</taxon>
        <taxon>Pristionchus</taxon>
    </lineage>
</organism>